<gene>
    <name evidence="2" type="ORF">ENL07_11670</name>
</gene>
<comment type="caution">
    <text evidence="2">The sequence shown here is derived from an EMBL/GenBank/DDBJ whole genome shotgun (WGS) entry which is preliminary data.</text>
</comment>
<keyword evidence="1" id="KW-1133">Transmembrane helix</keyword>
<proteinExistence type="predicted"/>
<feature type="transmembrane region" description="Helical" evidence="1">
    <location>
        <begin position="49"/>
        <end position="69"/>
    </location>
</feature>
<feature type="transmembrane region" description="Helical" evidence="1">
    <location>
        <begin position="21"/>
        <end position="43"/>
    </location>
</feature>
<accession>A0A7C5HPA0</accession>
<evidence type="ECO:0000256" key="1">
    <source>
        <dbReference type="SAM" id="Phobius"/>
    </source>
</evidence>
<organism evidence="2">
    <name type="scientific">Chlorobaculum parvum</name>
    <dbReference type="NCBI Taxonomy" id="274539"/>
    <lineage>
        <taxon>Bacteria</taxon>
        <taxon>Pseudomonadati</taxon>
        <taxon>Chlorobiota</taxon>
        <taxon>Chlorobiia</taxon>
        <taxon>Chlorobiales</taxon>
        <taxon>Chlorobiaceae</taxon>
        <taxon>Chlorobaculum</taxon>
    </lineage>
</organism>
<dbReference type="Proteomes" id="UP000886058">
    <property type="component" value="Unassembled WGS sequence"/>
</dbReference>
<name>A0A7C5HPA0_9CHLB</name>
<keyword evidence="1" id="KW-0812">Transmembrane</keyword>
<reference evidence="2" key="1">
    <citation type="journal article" date="2020" name="mSystems">
        <title>Genome- and Community-Level Interaction Insights into Carbon Utilization and Element Cycling Functions of Hydrothermarchaeota in Hydrothermal Sediment.</title>
        <authorList>
            <person name="Zhou Z."/>
            <person name="Liu Y."/>
            <person name="Xu W."/>
            <person name="Pan J."/>
            <person name="Luo Z.H."/>
            <person name="Li M."/>
        </authorList>
    </citation>
    <scope>NUCLEOTIDE SEQUENCE [LARGE SCALE GENOMIC DNA]</scope>
    <source>
        <strain evidence="2">HyVt-633</strain>
    </source>
</reference>
<keyword evidence="1" id="KW-0472">Membrane</keyword>
<dbReference type="AlphaFoldDB" id="A0A7C5HPA0"/>
<dbReference type="EMBL" id="DRSQ01000249">
    <property type="protein sequence ID" value="HHE33240.1"/>
    <property type="molecule type" value="Genomic_DNA"/>
</dbReference>
<evidence type="ECO:0000313" key="2">
    <source>
        <dbReference type="EMBL" id="HHE33240.1"/>
    </source>
</evidence>
<protein>
    <submittedName>
        <fullName evidence="2">Uncharacterized protein</fullName>
    </submittedName>
</protein>
<sequence>MKLFFQDEDKKKQFMKNGLPVVFAVAWTPIIWMVLAAVLGPVLERILPVWQLVVLVIAILSILAMVMLVRLFRILGLKVFGENA</sequence>